<dbReference type="Proteomes" id="UP000809829">
    <property type="component" value="Unassembled WGS sequence"/>
</dbReference>
<feature type="transmembrane region" description="Helical" evidence="1">
    <location>
        <begin position="41"/>
        <end position="59"/>
    </location>
</feature>
<gene>
    <name evidence="2" type="ORF">JOC83_003196</name>
</gene>
<evidence type="ECO:0000313" key="3">
    <source>
        <dbReference type="Proteomes" id="UP000809829"/>
    </source>
</evidence>
<organism evidence="2 3">
    <name type="scientific">Priestia iocasae</name>
    <dbReference type="NCBI Taxonomy" id="2291674"/>
    <lineage>
        <taxon>Bacteria</taxon>
        <taxon>Bacillati</taxon>
        <taxon>Bacillota</taxon>
        <taxon>Bacilli</taxon>
        <taxon>Bacillales</taxon>
        <taxon>Bacillaceae</taxon>
        <taxon>Priestia</taxon>
    </lineage>
</organism>
<keyword evidence="1" id="KW-0472">Membrane</keyword>
<feature type="transmembrane region" description="Helical" evidence="1">
    <location>
        <begin position="6"/>
        <end position="29"/>
    </location>
</feature>
<feature type="transmembrane region" description="Helical" evidence="1">
    <location>
        <begin position="79"/>
        <end position="100"/>
    </location>
</feature>
<keyword evidence="1" id="KW-1133">Transmembrane helix</keyword>
<keyword evidence="1" id="KW-0812">Transmembrane</keyword>
<protein>
    <recommendedName>
        <fullName evidence="4">MARVEL domain-containing protein</fullName>
    </recommendedName>
</protein>
<name>A0ABS2R034_9BACI</name>
<dbReference type="EMBL" id="JAFBFC010000006">
    <property type="protein sequence ID" value="MBM7704341.1"/>
    <property type="molecule type" value="Genomic_DNA"/>
</dbReference>
<accession>A0ABS2R034</accession>
<dbReference type="RefSeq" id="WP_205188343.1">
    <property type="nucleotide sequence ID" value="NZ_JAFBFC010000006.1"/>
</dbReference>
<evidence type="ECO:0008006" key="4">
    <source>
        <dbReference type="Google" id="ProtNLM"/>
    </source>
</evidence>
<proteinExistence type="predicted"/>
<reference evidence="2 3" key="1">
    <citation type="submission" date="2021-01" db="EMBL/GenBank/DDBJ databases">
        <title>Genomic Encyclopedia of Type Strains, Phase IV (KMG-IV): sequencing the most valuable type-strain genomes for metagenomic binning, comparative biology and taxonomic classification.</title>
        <authorList>
            <person name="Goeker M."/>
        </authorList>
    </citation>
    <scope>NUCLEOTIDE SEQUENCE [LARGE SCALE GENOMIC DNA]</scope>
    <source>
        <strain evidence="2 3">DSM 104297</strain>
    </source>
</reference>
<sequence length="112" mass="12900">MGCLGSIFRFFVFFVCAMIVSMGAVITGLTFFDALSSRGDWFDFFFAFTVWFVGSYITGWFIEARNYDVGGGSEIGEEYFIMLVLFILTVCVYHGTNWLVRLPFRRKSKSRD</sequence>
<evidence type="ECO:0000313" key="2">
    <source>
        <dbReference type="EMBL" id="MBM7704341.1"/>
    </source>
</evidence>
<evidence type="ECO:0000256" key="1">
    <source>
        <dbReference type="SAM" id="Phobius"/>
    </source>
</evidence>
<comment type="caution">
    <text evidence="2">The sequence shown here is derived from an EMBL/GenBank/DDBJ whole genome shotgun (WGS) entry which is preliminary data.</text>
</comment>
<keyword evidence="3" id="KW-1185">Reference proteome</keyword>